<dbReference type="KEGG" id="mrb:Mrub_1983"/>
<evidence type="ECO:0000313" key="4">
    <source>
        <dbReference type="Proteomes" id="UP000006655"/>
    </source>
</evidence>
<reference evidence="2 4" key="1">
    <citation type="journal article" date="2010" name="Stand. Genomic Sci.">
        <title>Complete genome sequence of Meiothermus ruber type strain (21).</title>
        <authorList>
            <person name="Tindall B.J."/>
            <person name="Sikorski J."/>
            <person name="Lucas S."/>
            <person name="Goltsman E."/>
            <person name="Copeland A."/>
            <person name="Glavina Del Rio T."/>
            <person name="Nolan M."/>
            <person name="Tice H."/>
            <person name="Cheng J.F."/>
            <person name="Han C."/>
            <person name="Pitluck S."/>
            <person name="Liolios K."/>
            <person name="Ivanova N."/>
            <person name="Mavromatis K."/>
            <person name="Ovchinnikova G."/>
            <person name="Pati A."/>
            <person name="Fahnrich R."/>
            <person name="Goodwin L."/>
            <person name="Chen A."/>
            <person name="Palaniappan K."/>
            <person name="Land M."/>
            <person name="Hauser L."/>
            <person name="Chang Y.J."/>
            <person name="Jeffries C.D."/>
            <person name="Rohde M."/>
            <person name="Goker M."/>
            <person name="Woyke T."/>
            <person name="Bristow J."/>
            <person name="Eisen J.A."/>
            <person name="Markowitz V."/>
            <person name="Hugenholtz P."/>
            <person name="Kyrpides N.C."/>
            <person name="Klenk H.P."/>
            <person name="Lapidus A."/>
        </authorList>
    </citation>
    <scope>NUCLEOTIDE SEQUENCE [LARGE SCALE GENOMIC DNA]</scope>
    <source>
        <strain evidence="4">ATCC 35948 / DSM 1279 / VKM B-1258 / 21</strain>
        <strain evidence="2">DSM 1279</strain>
    </source>
</reference>
<reference evidence="3" key="2">
    <citation type="submission" date="2013-04" db="EMBL/GenBank/DDBJ databases">
        <title>Non-Hybrid, Finished Microbial Genome Assemblies from Long-Read SMRT Sequencing Data.</title>
        <authorList>
            <person name="Klammer A."/>
            <person name="Drake J."/>
            <person name="Heiner C."/>
            <person name="Clum A."/>
            <person name="Copeland A."/>
            <person name="Huddleston J."/>
            <person name="Eichler E."/>
            <person name="Turner S.W."/>
        </authorList>
    </citation>
    <scope>NUCLEOTIDE SEQUENCE</scope>
    <source>
        <strain evidence="3">DSM 1279</strain>
    </source>
</reference>
<feature type="transmembrane region" description="Helical" evidence="1">
    <location>
        <begin position="6"/>
        <end position="27"/>
    </location>
</feature>
<dbReference type="AlphaFoldDB" id="D3PTF6"/>
<keyword evidence="4" id="KW-1185">Reference proteome</keyword>
<protein>
    <recommendedName>
        <fullName evidence="6">DUF3789 domain-containing protein</fullName>
    </recommendedName>
</protein>
<dbReference type="Proteomes" id="UP000013026">
    <property type="component" value="Chromosome"/>
</dbReference>
<dbReference type="PATRIC" id="fig|504728.9.peg.2601"/>
<keyword evidence="1" id="KW-0812">Transmembrane</keyword>
<sequence>MTDWIWLLLAYTAGGLMGALLMALLCASGRHSREEDTHDQP</sequence>
<keyword evidence="1" id="KW-1133">Transmembrane helix</keyword>
<evidence type="ECO:0000313" key="3">
    <source>
        <dbReference type="EMBL" id="AGK05813.1"/>
    </source>
</evidence>
<dbReference type="EMBL" id="CP005385">
    <property type="protein sequence ID" value="AGK05813.1"/>
    <property type="molecule type" value="Genomic_DNA"/>
</dbReference>
<evidence type="ECO:0000313" key="2">
    <source>
        <dbReference type="EMBL" id="ADD28739.1"/>
    </source>
</evidence>
<dbReference type="RefSeq" id="WP_013014238.1">
    <property type="nucleotide sequence ID" value="NC_013946.1"/>
</dbReference>
<reference evidence="3 5" key="3">
    <citation type="submission" date="2013-04" db="EMBL/GenBank/DDBJ databases">
        <authorList>
            <person name="Chin J."/>
            <person name="Alexander D.H."/>
            <person name="Marks P."/>
            <person name="Korlach J."/>
            <person name="Clum A."/>
            <person name="Copeland A."/>
        </authorList>
    </citation>
    <scope>NUCLEOTIDE SEQUENCE [LARGE SCALE GENOMIC DNA]</scope>
    <source>
        <strain evidence="5">ATCC 35948 / DSM 1279 / VKM B-1258 / 21</strain>
        <strain evidence="3">DSM 1279</strain>
    </source>
</reference>
<dbReference type="KEGG" id="mre:K649_12635"/>
<evidence type="ECO:0008006" key="6">
    <source>
        <dbReference type="Google" id="ProtNLM"/>
    </source>
</evidence>
<proteinExistence type="predicted"/>
<evidence type="ECO:0000313" key="5">
    <source>
        <dbReference type="Proteomes" id="UP000013026"/>
    </source>
</evidence>
<organism evidence="3 5">
    <name type="scientific">Meiothermus ruber (strain ATCC 35948 / DSM 1279 / VKM B-1258 / 21)</name>
    <name type="common">Thermus ruber</name>
    <dbReference type="NCBI Taxonomy" id="504728"/>
    <lineage>
        <taxon>Bacteria</taxon>
        <taxon>Thermotogati</taxon>
        <taxon>Deinococcota</taxon>
        <taxon>Deinococci</taxon>
        <taxon>Thermales</taxon>
        <taxon>Thermaceae</taxon>
        <taxon>Meiothermus</taxon>
    </lineage>
</organism>
<evidence type="ECO:0000256" key="1">
    <source>
        <dbReference type="SAM" id="Phobius"/>
    </source>
</evidence>
<dbReference type="Proteomes" id="UP000006655">
    <property type="component" value="Chromosome"/>
</dbReference>
<keyword evidence="1" id="KW-0472">Membrane</keyword>
<dbReference type="STRING" id="504728.K649_12635"/>
<dbReference type="EMBL" id="CP001743">
    <property type="protein sequence ID" value="ADD28739.1"/>
    <property type="molecule type" value="Genomic_DNA"/>
</dbReference>
<gene>
    <name evidence="2" type="ordered locus">Mrub_1983</name>
    <name evidence="3" type="ORF">K649_12635</name>
</gene>
<accession>D3PTF6</accession>
<name>D3PTF6_MEIRD</name>